<evidence type="ECO:0000313" key="1">
    <source>
        <dbReference type="EMBL" id="QLY77849.1"/>
    </source>
</evidence>
<dbReference type="Proteomes" id="UP000512286">
    <property type="component" value="Chromosome"/>
</dbReference>
<dbReference type="AlphaFoldDB" id="A0A7D6VNA5"/>
<organism evidence="1 2">
    <name type="scientific">Clostridium intestinale</name>
    <dbReference type="NCBI Taxonomy" id="36845"/>
    <lineage>
        <taxon>Bacteria</taxon>
        <taxon>Bacillati</taxon>
        <taxon>Bacillota</taxon>
        <taxon>Clostridia</taxon>
        <taxon>Eubacteriales</taxon>
        <taxon>Clostridiaceae</taxon>
        <taxon>Clostridium</taxon>
    </lineage>
</organism>
<dbReference type="RefSeq" id="WP_181600343.1">
    <property type="nucleotide sequence ID" value="NZ_CAURPL010000027.1"/>
</dbReference>
<dbReference type="KEGG" id="cint:HZF06_12080"/>
<evidence type="ECO:0000313" key="2">
    <source>
        <dbReference type="Proteomes" id="UP000512286"/>
    </source>
</evidence>
<reference evidence="1 2" key="1">
    <citation type="submission" date="2020-07" db="EMBL/GenBank/DDBJ databases">
        <title>Electron transfer.</title>
        <authorList>
            <person name="Huang L."/>
            <person name="Liu X."/>
            <person name="Zhou S."/>
        </authorList>
    </citation>
    <scope>NUCLEOTIDE SEQUENCE [LARGE SCALE GENOMIC DNA]</scope>
    <source>
        <strain evidence="1 2">Lx1</strain>
    </source>
</reference>
<dbReference type="EMBL" id="CP059378">
    <property type="protein sequence ID" value="QLY77849.1"/>
    <property type="molecule type" value="Genomic_DNA"/>
</dbReference>
<name>A0A7D6VNA5_9CLOT</name>
<sequence length="144" mass="16540">MDQLKMELDIECKELIDIVNDEPLEEDTQNLIYKNRLRDLVKDIANFEEFEGIQITKDGLGRLQDTSKYIITMLIVEIVEELRNSNRKQIKPKNVDNALDKILSKASGIDSALTLLRENIVELEKLNTNTSVTKASQFINFGQK</sequence>
<accession>A0A7D6VNA5</accession>
<gene>
    <name evidence="1" type="ORF">HZF06_12080</name>
</gene>
<protein>
    <submittedName>
        <fullName evidence="1">Uncharacterized protein</fullName>
    </submittedName>
</protein>
<proteinExistence type="predicted"/>